<dbReference type="RefSeq" id="WP_343891919.1">
    <property type="nucleotide sequence ID" value="NZ_BAAAEH010000047.1"/>
</dbReference>
<gene>
    <name evidence="2" type="ORF">ABC974_06480</name>
</gene>
<keyword evidence="1" id="KW-0812">Transmembrane</keyword>
<feature type="transmembrane region" description="Helical" evidence="1">
    <location>
        <begin position="224"/>
        <end position="246"/>
    </location>
</feature>
<evidence type="ECO:0000313" key="3">
    <source>
        <dbReference type="Proteomes" id="UP001419910"/>
    </source>
</evidence>
<name>A0ABU9Y0C6_9SPHN</name>
<accession>A0ABU9Y0C6</accession>
<dbReference type="EMBL" id="JBDIME010000003">
    <property type="protein sequence ID" value="MEN2789265.1"/>
    <property type="molecule type" value="Genomic_DNA"/>
</dbReference>
<comment type="caution">
    <text evidence="2">The sequence shown here is derived from an EMBL/GenBank/DDBJ whole genome shotgun (WGS) entry which is preliminary data.</text>
</comment>
<keyword evidence="3" id="KW-1185">Reference proteome</keyword>
<feature type="transmembrane region" description="Helical" evidence="1">
    <location>
        <begin position="60"/>
        <end position="80"/>
    </location>
</feature>
<sequence length="342" mass="37249">MSPVFIRESRLVFLLWGAPFILAVALFFAAWFAMLASLAGPDAHSSLRLLGRTYPASPETVRIALLLLGGFIFLSFAATVGRRMLPAMASTISISEAGVIVTAGWESVSVPLDALTRARVNRQLVGARAKLTPQTRPLALTFADGRRLVKALDRLGVVCSTNDDALKPDSSFCLPAEEPVRWEGRPGWPMAYWFIAALAWPPPMIFALWLWAIWSRPGLLVTHLLYSFVALLSIGIMAIGMMVLIVTRAGVLARALAGTIAITDRRIAWRAPGTGVIYRQIQGADLLSASLIEEKSDRGWISLSVRDAKGEVQEIDLFDLPKPDQALVALQALIVPDPAARR</sequence>
<feature type="transmembrane region" description="Helical" evidence="1">
    <location>
        <begin position="12"/>
        <end position="40"/>
    </location>
</feature>
<reference evidence="2 3" key="1">
    <citation type="submission" date="2024-05" db="EMBL/GenBank/DDBJ databases">
        <authorList>
            <person name="Liu Q."/>
            <person name="Xin Y.-H."/>
        </authorList>
    </citation>
    <scope>NUCLEOTIDE SEQUENCE [LARGE SCALE GENOMIC DNA]</scope>
    <source>
        <strain evidence="2 3">CGMCC 1.10181</strain>
    </source>
</reference>
<evidence type="ECO:0000256" key="1">
    <source>
        <dbReference type="SAM" id="Phobius"/>
    </source>
</evidence>
<evidence type="ECO:0008006" key="4">
    <source>
        <dbReference type="Google" id="ProtNLM"/>
    </source>
</evidence>
<protein>
    <recommendedName>
        <fullName evidence="4">PH domain-containing protein</fullName>
    </recommendedName>
</protein>
<organism evidence="2 3">
    <name type="scientific">Sphingomonas oligophenolica</name>
    <dbReference type="NCBI Taxonomy" id="301154"/>
    <lineage>
        <taxon>Bacteria</taxon>
        <taxon>Pseudomonadati</taxon>
        <taxon>Pseudomonadota</taxon>
        <taxon>Alphaproteobacteria</taxon>
        <taxon>Sphingomonadales</taxon>
        <taxon>Sphingomonadaceae</taxon>
        <taxon>Sphingomonas</taxon>
    </lineage>
</organism>
<keyword evidence="1" id="KW-1133">Transmembrane helix</keyword>
<feature type="transmembrane region" description="Helical" evidence="1">
    <location>
        <begin position="191"/>
        <end position="212"/>
    </location>
</feature>
<dbReference type="Proteomes" id="UP001419910">
    <property type="component" value="Unassembled WGS sequence"/>
</dbReference>
<evidence type="ECO:0000313" key="2">
    <source>
        <dbReference type="EMBL" id="MEN2789265.1"/>
    </source>
</evidence>
<proteinExistence type="predicted"/>
<keyword evidence="1" id="KW-0472">Membrane</keyword>